<keyword evidence="10" id="KW-1185">Reference proteome</keyword>
<dbReference type="InterPro" id="IPR002641">
    <property type="entry name" value="PNPLA_dom"/>
</dbReference>
<dbReference type="InterPro" id="IPR021771">
    <property type="entry name" value="Triacylglycerol_lipase_N"/>
</dbReference>
<keyword evidence="7" id="KW-0472">Membrane</keyword>
<comment type="caution">
    <text evidence="5">Lacks conserved residue(s) required for the propagation of feature annotation.</text>
</comment>
<dbReference type="InterPro" id="IPR016035">
    <property type="entry name" value="Acyl_Trfase/lysoPLipase"/>
</dbReference>
<keyword evidence="4" id="KW-0443">Lipid metabolism</keyword>
<dbReference type="PANTHER" id="PTHR14226">
    <property type="entry name" value="NEUROPATHY TARGET ESTERASE/SWISS CHEESE D.MELANOGASTER"/>
    <property type="match status" value="1"/>
</dbReference>
<sequence length="623" mass="70161">MGNFIATLWQFSTVVLQTLFDVLLFWVRKLKEYWFRPSAVKISLEALKNATTYEQWKDAAMKLDVLLGLDMWRNNPTSKDYDFRLINDRLSLIDKARQEGDVYGLINALRAGLVRNLGNINSPKLFNKAFSGTKCLIDEYIAQYVDAIEELASLPPPDDSDADLLGGRTMSPDYEDGEISGGNFGAETVGRSVPSRRRQRTGGMATATMSTQNKLDFIHDSRQGFGRTALVLQGGAIFGLCHLGVIKALLLRGLLPRIIVGTATGAIMGALVSVHPEKDLLRILKGDGIDLSAFASHGNDPVRHNEQIRQSMWTRLETLLRRVRRFRKEGYFLDVKVLEECVRANIGDLTFEEAYNRSRRILNITVVPAGQEGVPTLLNYVTAPNVLVWTAAVASNASSSAFYGHRQTKILCKDSRGNITPWASTDQVDFRHWTLAKYTGRDAPLPRVARLFNVNHYIVSQARPYLVPFLQSDMHGPSAIGKRNKLTATKAFVMRMIGLEVRHRLRQMDRLRLLQPSIRRFLVDEHLPGPSITLVPQISLQDFGRLMETPTKETVEYWILRGERSVWPAVAALKARCAIEMELDRAYQDVRRLKAGDLRRRASEASAMREQLDPHAASNDAER</sequence>
<dbReference type="EMBL" id="MU860049">
    <property type="protein sequence ID" value="KAK4240015.1"/>
    <property type="molecule type" value="Genomic_DNA"/>
</dbReference>
<dbReference type="GO" id="GO:0006641">
    <property type="term" value="P:triglyceride metabolic process"/>
    <property type="evidence" value="ECO:0007669"/>
    <property type="project" value="UniProtKB-ARBA"/>
</dbReference>
<organism evidence="9 10">
    <name type="scientific">Achaetomium macrosporum</name>
    <dbReference type="NCBI Taxonomy" id="79813"/>
    <lineage>
        <taxon>Eukaryota</taxon>
        <taxon>Fungi</taxon>
        <taxon>Dikarya</taxon>
        <taxon>Ascomycota</taxon>
        <taxon>Pezizomycotina</taxon>
        <taxon>Sordariomycetes</taxon>
        <taxon>Sordariomycetidae</taxon>
        <taxon>Sordariales</taxon>
        <taxon>Chaetomiaceae</taxon>
        <taxon>Achaetomium</taxon>
    </lineage>
</organism>
<evidence type="ECO:0000256" key="1">
    <source>
        <dbReference type="ARBA" id="ARBA00002682"/>
    </source>
</evidence>
<keyword evidence="7" id="KW-1133">Transmembrane helix</keyword>
<gene>
    <name evidence="9" type="ORF">C8A03DRAFT_42394</name>
</gene>
<dbReference type="GO" id="GO:0004806">
    <property type="term" value="F:triacylglycerol lipase activity"/>
    <property type="evidence" value="ECO:0007669"/>
    <property type="project" value="InterPro"/>
</dbReference>
<reference evidence="9" key="2">
    <citation type="submission" date="2023-05" db="EMBL/GenBank/DDBJ databases">
        <authorList>
            <consortium name="Lawrence Berkeley National Laboratory"/>
            <person name="Steindorff A."/>
            <person name="Hensen N."/>
            <person name="Bonometti L."/>
            <person name="Westerberg I."/>
            <person name="Brannstrom I.O."/>
            <person name="Guillou S."/>
            <person name="Cros-Aarteil S."/>
            <person name="Calhoun S."/>
            <person name="Haridas S."/>
            <person name="Kuo A."/>
            <person name="Mondo S."/>
            <person name="Pangilinan J."/>
            <person name="Riley R."/>
            <person name="Labutti K."/>
            <person name="Andreopoulos B."/>
            <person name="Lipzen A."/>
            <person name="Chen C."/>
            <person name="Yanf M."/>
            <person name="Daum C."/>
            <person name="Ng V."/>
            <person name="Clum A."/>
            <person name="Ohm R."/>
            <person name="Martin F."/>
            <person name="Silar P."/>
            <person name="Natvig D."/>
            <person name="Lalanne C."/>
            <person name="Gautier V."/>
            <person name="Ament-Velasquez S.L."/>
            <person name="Kruys A."/>
            <person name="Hutchinson M.I."/>
            <person name="Powell A.J."/>
            <person name="Barry K."/>
            <person name="Miller A.N."/>
            <person name="Grigoriev I.V."/>
            <person name="Debuchy R."/>
            <person name="Gladieux P."/>
            <person name="Thoren M.H."/>
            <person name="Johannesson H."/>
        </authorList>
    </citation>
    <scope>NUCLEOTIDE SEQUENCE</scope>
    <source>
        <strain evidence="9">CBS 532.94</strain>
    </source>
</reference>
<name>A0AAN7CDL2_9PEZI</name>
<dbReference type="Pfam" id="PF11815">
    <property type="entry name" value="DUF3336"/>
    <property type="match status" value="1"/>
</dbReference>
<comment type="function">
    <text evidence="1">Probable lipid hydrolase.</text>
</comment>
<evidence type="ECO:0000313" key="9">
    <source>
        <dbReference type="EMBL" id="KAK4240015.1"/>
    </source>
</evidence>
<comment type="caution">
    <text evidence="9">The sequence shown here is derived from an EMBL/GenBank/DDBJ whole genome shotgun (WGS) entry which is preliminary data.</text>
</comment>
<evidence type="ECO:0000256" key="5">
    <source>
        <dbReference type="PROSITE-ProRule" id="PRU01161"/>
    </source>
</evidence>
<evidence type="ECO:0000256" key="4">
    <source>
        <dbReference type="ARBA" id="ARBA00023098"/>
    </source>
</evidence>
<feature type="transmembrane region" description="Helical" evidence="7">
    <location>
        <begin position="229"/>
        <end position="249"/>
    </location>
</feature>
<dbReference type="PROSITE" id="PS51635">
    <property type="entry name" value="PNPLA"/>
    <property type="match status" value="1"/>
</dbReference>
<dbReference type="GO" id="GO:0016042">
    <property type="term" value="P:lipid catabolic process"/>
    <property type="evidence" value="ECO:0007669"/>
    <property type="project" value="UniProtKB-KW"/>
</dbReference>
<feature type="region of interest" description="Disordered" evidence="6">
    <location>
        <begin position="604"/>
        <end position="623"/>
    </location>
</feature>
<dbReference type="AlphaFoldDB" id="A0AAN7CDL2"/>
<evidence type="ECO:0000313" key="10">
    <source>
        <dbReference type="Proteomes" id="UP001303760"/>
    </source>
</evidence>
<dbReference type="SUPFAM" id="SSF52151">
    <property type="entry name" value="FabD/lysophospholipase-like"/>
    <property type="match status" value="1"/>
</dbReference>
<evidence type="ECO:0000256" key="2">
    <source>
        <dbReference type="ARBA" id="ARBA00022801"/>
    </source>
</evidence>
<dbReference type="InterPro" id="IPR050301">
    <property type="entry name" value="NTE"/>
</dbReference>
<dbReference type="Proteomes" id="UP001303760">
    <property type="component" value="Unassembled WGS sequence"/>
</dbReference>
<evidence type="ECO:0000256" key="3">
    <source>
        <dbReference type="ARBA" id="ARBA00022963"/>
    </source>
</evidence>
<feature type="transmembrane region" description="Helical" evidence="7">
    <location>
        <begin position="6"/>
        <end position="27"/>
    </location>
</feature>
<feature type="region of interest" description="Disordered" evidence="6">
    <location>
        <begin position="185"/>
        <end position="206"/>
    </location>
</feature>
<feature type="domain" description="PNPLA" evidence="8">
    <location>
        <begin position="230"/>
        <end position="425"/>
    </location>
</feature>
<proteinExistence type="predicted"/>
<evidence type="ECO:0000259" key="8">
    <source>
        <dbReference type="PROSITE" id="PS51635"/>
    </source>
</evidence>
<dbReference type="CDD" id="cd07229">
    <property type="entry name" value="Pat_TGL3_like"/>
    <property type="match status" value="1"/>
</dbReference>
<keyword evidence="7" id="KW-0812">Transmembrane</keyword>
<dbReference type="PANTHER" id="PTHR14226:SF44">
    <property type="entry name" value="TRIACYLGLYCEROL LIPASE 3"/>
    <property type="match status" value="1"/>
</dbReference>
<dbReference type="Pfam" id="PF01734">
    <property type="entry name" value="Patatin"/>
    <property type="match status" value="1"/>
</dbReference>
<evidence type="ECO:0000256" key="6">
    <source>
        <dbReference type="SAM" id="MobiDB-lite"/>
    </source>
</evidence>
<dbReference type="Gene3D" id="3.40.1090.10">
    <property type="entry name" value="Cytosolic phospholipase A2 catalytic domain"/>
    <property type="match status" value="1"/>
</dbReference>
<keyword evidence="3" id="KW-0442">Lipid degradation</keyword>
<keyword evidence="9" id="KW-0808">Transferase</keyword>
<reference evidence="9" key="1">
    <citation type="journal article" date="2023" name="Mol. Phylogenet. Evol.">
        <title>Genome-scale phylogeny and comparative genomics of the fungal order Sordariales.</title>
        <authorList>
            <person name="Hensen N."/>
            <person name="Bonometti L."/>
            <person name="Westerberg I."/>
            <person name="Brannstrom I.O."/>
            <person name="Guillou S."/>
            <person name="Cros-Aarteil S."/>
            <person name="Calhoun S."/>
            <person name="Haridas S."/>
            <person name="Kuo A."/>
            <person name="Mondo S."/>
            <person name="Pangilinan J."/>
            <person name="Riley R."/>
            <person name="LaButti K."/>
            <person name="Andreopoulos B."/>
            <person name="Lipzen A."/>
            <person name="Chen C."/>
            <person name="Yan M."/>
            <person name="Daum C."/>
            <person name="Ng V."/>
            <person name="Clum A."/>
            <person name="Steindorff A."/>
            <person name="Ohm R.A."/>
            <person name="Martin F."/>
            <person name="Silar P."/>
            <person name="Natvig D.O."/>
            <person name="Lalanne C."/>
            <person name="Gautier V."/>
            <person name="Ament-Velasquez S.L."/>
            <person name="Kruys A."/>
            <person name="Hutchinson M.I."/>
            <person name="Powell A.J."/>
            <person name="Barry K."/>
            <person name="Miller A.N."/>
            <person name="Grigoriev I.V."/>
            <person name="Debuchy R."/>
            <person name="Gladieux P."/>
            <person name="Hiltunen Thoren M."/>
            <person name="Johannesson H."/>
        </authorList>
    </citation>
    <scope>NUCLEOTIDE SEQUENCE</scope>
    <source>
        <strain evidence="9">CBS 532.94</strain>
    </source>
</reference>
<keyword evidence="2 9" id="KW-0378">Hydrolase</keyword>
<protein>
    <submittedName>
        <fullName evidence="9">Acyl transferase/acyl hydrolase/lysophospholipase</fullName>
    </submittedName>
</protein>
<accession>A0AAN7CDL2</accession>
<dbReference type="GO" id="GO:0016740">
    <property type="term" value="F:transferase activity"/>
    <property type="evidence" value="ECO:0007669"/>
    <property type="project" value="UniProtKB-KW"/>
</dbReference>
<evidence type="ECO:0000256" key="7">
    <source>
        <dbReference type="SAM" id="Phobius"/>
    </source>
</evidence>